<keyword evidence="1" id="KW-0472">Membrane</keyword>
<evidence type="ECO:0000313" key="2">
    <source>
        <dbReference type="EMBL" id="KAH1170184.1"/>
    </source>
</evidence>
<dbReference type="EMBL" id="JAHDVG010000484">
    <property type="protein sequence ID" value="KAH1170184.1"/>
    <property type="molecule type" value="Genomic_DNA"/>
</dbReference>
<evidence type="ECO:0000313" key="3">
    <source>
        <dbReference type="Proteomes" id="UP000827986"/>
    </source>
</evidence>
<gene>
    <name evidence="2" type="ORF">KIL84_001169</name>
</gene>
<name>A0A9D3WU14_9SAUR</name>
<dbReference type="Proteomes" id="UP000827986">
    <property type="component" value="Unassembled WGS sequence"/>
</dbReference>
<keyword evidence="1" id="KW-0812">Transmembrane</keyword>
<keyword evidence="3" id="KW-1185">Reference proteome</keyword>
<evidence type="ECO:0000256" key="1">
    <source>
        <dbReference type="SAM" id="Phobius"/>
    </source>
</evidence>
<keyword evidence="1" id="KW-1133">Transmembrane helix</keyword>
<proteinExistence type="predicted"/>
<comment type="caution">
    <text evidence="2">The sequence shown here is derived from an EMBL/GenBank/DDBJ whole genome shotgun (WGS) entry which is preliminary data.</text>
</comment>
<reference evidence="2" key="1">
    <citation type="submission" date="2021-09" db="EMBL/GenBank/DDBJ databases">
        <title>The genome of Mauremys mutica provides insights into the evolution of semi-aquatic lifestyle.</title>
        <authorList>
            <person name="Gong S."/>
            <person name="Gao Y."/>
        </authorList>
    </citation>
    <scope>NUCLEOTIDE SEQUENCE</scope>
    <source>
        <strain evidence="2">MM-2020</strain>
        <tissue evidence="2">Muscle</tissue>
    </source>
</reference>
<sequence length="109" mass="12750">MCSVNLGGMTFHVDVKPSHKYYDHKENDQDKKRFAKRSWRVQWTLSALVVIVTSLQITTLQQHWVKLRMTKSGSTGKSVSTRTDFKLHHCHFYQSYHVMQLACTKMMSS</sequence>
<dbReference type="AlphaFoldDB" id="A0A9D3WU14"/>
<feature type="transmembrane region" description="Helical" evidence="1">
    <location>
        <begin position="41"/>
        <end position="60"/>
    </location>
</feature>
<accession>A0A9D3WU14</accession>
<protein>
    <submittedName>
        <fullName evidence="2">Uncharacterized protein</fullName>
    </submittedName>
</protein>
<organism evidence="2 3">
    <name type="scientific">Mauremys mutica</name>
    <name type="common">yellowpond turtle</name>
    <dbReference type="NCBI Taxonomy" id="74926"/>
    <lineage>
        <taxon>Eukaryota</taxon>
        <taxon>Metazoa</taxon>
        <taxon>Chordata</taxon>
        <taxon>Craniata</taxon>
        <taxon>Vertebrata</taxon>
        <taxon>Euteleostomi</taxon>
        <taxon>Archelosauria</taxon>
        <taxon>Testudinata</taxon>
        <taxon>Testudines</taxon>
        <taxon>Cryptodira</taxon>
        <taxon>Durocryptodira</taxon>
        <taxon>Testudinoidea</taxon>
        <taxon>Geoemydidae</taxon>
        <taxon>Geoemydinae</taxon>
        <taxon>Mauremys</taxon>
    </lineage>
</organism>